<gene>
    <name evidence="1" type="primary">ORF111334</name>
</gene>
<dbReference type="InterPro" id="IPR009991">
    <property type="entry name" value="DCTN3"/>
</dbReference>
<dbReference type="GO" id="GO:0061640">
    <property type="term" value="P:cytoskeleton-dependent cytokinesis"/>
    <property type="evidence" value="ECO:0007669"/>
    <property type="project" value="InterPro"/>
</dbReference>
<proteinExistence type="predicted"/>
<accession>A0A0B7AF38</accession>
<evidence type="ECO:0008006" key="2">
    <source>
        <dbReference type="Google" id="ProtNLM"/>
    </source>
</evidence>
<reference evidence="1" key="1">
    <citation type="submission" date="2014-12" db="EMBL/GenBank/DDBJ databases">
        <title>Insight into the proteome of Arion vulgaris.</title>
        <authorList>
            <person name="Aradska J."/>
            <person name="Bulat T."/>
            <person name="Smidak R."/>
            <person name="Sarate P."/>
            <person name="Gangsoo J."/>
            <person name="Sialana F."/>
            <person name="Bilban M."/>
            <person name="Lubec G."/>
        </authorList>
    </citation>
    <scope>NUCLEOTIDE SEQUENCE</scope>
    <source>
        <tissue evidence="1">Skin</tissue>
    </source>
</reference>
<evidence type="ECO:0000313" key="1">
    <source>
        <dbReference type="EMBL" id="CEK78666.1"/>
    </source>
</evidence>
<feature type="non-terminal residue" evidence="1">
    <location>
        <position position="1"/>
    </location>
</feature>
<protein>
    <recommendedName>
        <fullName evidence="2">Dynactin subunit 3</fullName>
    </recommendedName>
</protein>
<dbReference type="PANTHER" id="PTHR28360">
    <property type="entry name" value="DYNACTIN SUBUNIT 3"/>
    <property type="match status" value="1"/>
</dbReference>
<sequence>FIHKMADNSSIEFLEQRISSLESLVFGAVEKDADYPKTGKVNNQCIESLLDIQGKIQSTLSQKKKATLLFEKLPELKMYLDHAYTDEMMLSEDACAEAVLAEADFLEQQTSLLQKLSENQTHINSEHIQAVPKFAEKLQTLSRLQIDQQDEVAKLSDETRRLLSAYNDIVNLLSKQFLMWDDTLTQLEIQAAVKK</sequence>
<dbReference type="AlphaFoldDB" id="A0A0B7AF38"/>
<dbReference type="PANTHER" id="PTHR28360:SF1">
    <property type="entry name" value="DYNACTIN SUBUNIT 3"/>
    <property type="match status" value="1"/>
</dbReference>
<name>A0A0B7AF38_9EUPU</name>
<organism evidence="1">
    <name type="scientific">Arion vulgaris</name>
    <dbReference type="NCBI Taxonomy" id="1028688"/>
    <lineage>
        <taxon>Eukaryota</taxon>
        <taxon>Metazoa</taxon>
        <taxon>Spiralia</taxon>
        <taxon>Lophotrochozoa</taxon>
        <taxon>Mollusca</taxon>
        <taxon>Gastropoda</taxon>
        <taxon>Heterobranchia</taxon>
        <taxon>Euthyneura</taxon>
        <taxon>Panpulmonata</taxon>
        <taxon>Eupulmonata</taxon>
        <taxon>Stylommatophora</taxon>
        <taxon>Helicina</taxon>
        <taxon>Arionoidea</taxon>
        <taxon>Arionidae</taxon>
        <taxon>Arion</taxon>
    </lineage>
</organism>
<dbReference type="GO" id="GO:0005869">
    <property type="term" value="C:dynactin complex"/>
    <property type="evidence" value="ECO:0007669"/>
    <property type="project" value="InterPro"/>
</dbReference>
<dbReference type="Pfam" id="PF07426">
    <property type="entry name" value="Dynactin_p22"/>
    <property type="match status" value="1"/>
</dbReference>
<dbReference type="EMBL" id="HACG01031801">
    <property type="protein sequence ID" value="CEK78666.1"/>
    <property type="molecule type" value="Transcribed_RNA"/>
</dbReference>